<evidence type="ECO:0000313" key="1">
    <source>
        <dbReference type="EMBL" id="EGD35893.1"/>
    </source>
</evidence>
<proteinExistence type="predicted"/>
<name>F0ING5_STRSA</name>
<dbReference type="Proteomes" id="UP000003530">
    <property type="component" value="Unassembled WGS sequence"/>
</dbReference>
<comment type="caution">
    <text evidence="1">The sequence shown here is derived from an EMBL/GenBank/DDBJ whole genome shotgun (WGS) entry which is preliminary data.</text>
</comment>
<organism evidence="1 2">
    <name type="scientific">Streptococcus sanguinis SK150</name>
    <dbReference type="NCBI Taxonomy" id="888811"/>
    <lineage>
        <taxon>Bacteria</taxon>
        <taxon>Bacillati</taxon>
        <taxon>Bacillota</taxon>
        <taxon>Bacilli</taxon>
        <taxon>Lactobacillales</taxon>
        <taxon>Streptococcaceae</taxon>
        <taxon>Streptococcus</taxon>
    </lineage>
</organism>
<dbReference type="PATRIC" id="fig|888811.3.peg.1636"/>
<dbReference type="GO" id="GO:0005840">
    <property type="term" value="C:ribosome"/>
    <property type="evidence" value="ECO:0007669"/>
    <property type="project" value="UniProtKB-KW"/>
</dbReference>
<dbReference type="EMBL" id="AEXY01000022">
    <property type="protein sequence ID" value="EGD35893.1"/>
    <property type="molecule type" value="Genomic_DNA"/>
</dbReference>
<evidence type="ECO:0000313" key="2">
    <source>
        <dbReference type="Proteomes" id="UP000003530"/>
    </source>
</evidence>
<gene>
    <name evidence="1" type="primary">rpsO2</name>
    <name evidence="1" type="ORF">HMPREF9383_1669</name>
</gene>
<dbReference type="HOGENOM" id="CLU_3030636_0_0_9"/>
<keyword evidence="1" id="KW-0689">Ribosomal protein</keyword>
<protein>
    <submittedName>
        <fullName evidence="1">30S ribosomal protein S15</fullName>
    </submittedName>
</protein>
<reference evidence="1 2" key="1">
    <citation type="submission" date="2011-02" db="EMBL/GenBank/DDBJ databases">
        <authorList>
            <person name="Muzny D."/>
            <person name="Qin X."/>
            <person name="Deng J."/>
            <person name="Jiang H."/>
            <person name="Liu Y."/>
            <person name="Qu J."/>
            <person name="Song X.-Z."/>
            <person name="Zhang L."/>
            <person name="Thornton R."/>
            <person name="Coyle M."/>
            <person name="Francisco L."/>
            <person name="Jackson L."/>
            <person name="Javaid M."/>
            <person name="Korchina V."/>
            <person name="Kovar C."/>
            <person name="Mata R."/>
            <person name="Mathew T."/>
            <person name="Ngo R."/>
            <person name="Nguyen L."/>
            <person name="Nguyen N."/>
            <person name="Okwuonu G."/>
            <person name="Ongeri F."/>
            <person name="Pham C."/>
            <person name="Simmons D."/>
            <person name="Wilczek-Boney K."/>
            <person name="Hale W."/>
            <person name="Jakkamsetti A."/>
            <person name="Pham P."/>
            <person name="Ruth R."/>
            <person name="San Lucas F."/>
            <person name="Warren J."/>
            <person name="Zhang J."/>
            <person name="Zhao Z."/>
            <person name="Zhou C."/>
            <person name="Zhu D."/>
            <person name="Lee S."/>
            <person name="Bess C."/>
            <person name="Blankenburg K."/>
            <person name="Forbes L."/>
            <person name="Fu Q."/>
            <person name="Gubbala S."/>
            <person name="Hirani K."/>
            <person name="Jayaseelan J.C."/>
            <person name="Lara F."/>
            <person name="Munidasa M."/>
            <person name="Palculict T."/>
            <person name="Patil S."/>
            <person name="Pu L.-L."/>
            <person name="Saada N."/>
            <person name="Tang L."/>
            <person name="Weissenberger G."/>
            <person name="Zhu Y."/>
            <person name="Hemphill L."/>
            <person name="Shang Y."/>
            <person name="Youmans B."/>
            <person name="Ayvaz T."/>
            <person name="Ross M."/>
            <person name="Santibanez J."/>
            <person name="Aqrawi P."/>
            <person name="Gross S."/>
            <person name="Joshi V."/>
            <person name="Fowler G."/>
            <person name="Nazareth L."/>
            <person name="Reid J."/>
            <person name="Worley K."/>
            <person name="Petrosino J."/>
            <person name="Highlander S."/>
            <person name="Gibbs R."/>
        </authorList>
    </citation>
    <scope>NUCLEOTIDE SEQUENCE [LARGE SCALE GENOMIC DNA]</scope>
    <source>
        <strain evidence="1 2">SK150</strain>
    </source>
</reference>
<dbReference type="AlphaFoldDB" id="F0ING5"/>
<sequence length="55" mass="6220">MIHLESLKGEVKEAINAKITNHQVPLLTNFSNVLAVLLAQHEKSIKQFQSEDKHV</sequence>
<keyword evidence="1" id="KW-0687">Ribonucleoprotein</keyword>
<accession>F0ING5</accession>